<dbReference type="Gene3D" id="3.30.70.270">
    <property type="match status" value="1"/>
</dbReference>
<reference evidence="3 4" key="1">
    <citation type="submission" date="2019-08" db="EMBL/GenBank/DDBJ databases">
        <title>In-depth cultivation of the pig gut microbiome towards novel bacterial diversity and tailored functional studies.</title>
        <authorList>
            <person name="Wylensek D."/>
            <person name="Hitch T.C.A."/>
            <person name="Clavel T."/>
        </authorList>
    </citation>
    <scope>NUCLEOTIDE SEQUENCE [LARGE SCALE GENOMIC DNA]</scope>
    <source>
        <strain evidence="3 4">BL-389-WT-3D</strain>
    </source>
</reference>
<dbReference type="AlphaFoldDB" id="A0A844F3Z4"/>
<keyword evidence="1" id="KW-1133">Transmembrane helix</keyword>
<dbReference type="InterPro" id="IPR029787">
    <property type="entry name" value="Nucleotide_cyclase"/>
</dbReference>
<evidence type="ECO:0000259" key="2">
    <source>
        <dbReference type="PROSITE" id="PS50887"/>
    </source>
</evidence>
<keyword evidence="1" id="KW-0812">Transmembrane</keyword>
<dbReference type="SMART" id="SM00267">
    <property type="entry name" value="GGDEF"/>
    <property type="match status" value="1"/>
</dbReference>
<dbReference type="Pfam" id="PF00990">
    <property type="entry name" value="GGDEF"/>
    <property type="match status" value="1"/>
</dbReference>
<proteinExistence type="predicted"/>
<evidence type="ECO:0000256" key="1">
    <source>
        <dbReference type="SAM" id="Phobius"/>
    </source>
</evidence>
<sequence length="240" mass="26888">MAYNISNYQRSLIVMKKLSVFKIIQLSILAVITLISVFFLLKPEVKQFVFSSSSATTLFFLIWIILIASFLFIMIDLSIISSIKLHFHNLYGVAYSDPLSGIPNRFSCDTLIEKYIDSELPEDIGCIMIELANLPEVNSLYDHAAGNRLLKDFSAILSSSALSLGFVGRNGGNKFLAIFEDCTQEKLDAFLTRVFEKVQRHNAKADSIDMEYKVGAALNSKEHLAKITGLIALANNRIYK</sequence>
<name>A0A844F3Z4_CLOSV</name>
<feature type="transmembrane region" description="Helical" evidence="1">
    <location>
        <begin position="20"/>
        <end position="40"/>
    </location>
</feature>
<gene>
    <name evidence="3" type="ORF">FYJ37_11160</name>
</gene>
<dbReference type="InterPro" id="IPR043128">
    <property type="entry name" value="Rev_trsase/Diguanyl_cyclase"/>
</dbReference>
<dbReference type="PROSITE" id="PS50887">
    <property type="entry name" value="GGDEF"/>
    <property type="match status" value="1"/>
</dbReference>
<feature type="domain" description="GGDEF" evidence="2">
    <location>
        <begin position="122"/>
        <end position="240"/>
    </location>
</feature>
<accession>A0A844F3Z4</accession>
<dbReference type="SUPFAM" id="SSF55073">
    <property type="entry name" value="Nucleotide cyclase"/>
    <property type="match status" value="1"/>
</dbReference>
<organism evidence="3 4">
    <name type="scientific">Clostridium scindens (strain JCM 10418 / VPI 12708)</name>
    <dbReference type="NCBI Taxonomy" id="29347"/>
    <lineage>
        <taxon>Bacteria</taxon>
        <taxon>Bacillati</taxon>
        <taxon>Bacillota</taxon>
        <taxon>Clostridia</taxon>
        <taxon>Lachnospirales</taxon>
        <taxon>Lachnospiraceae</taxon>
    </lineage>
</organism>
<dbReference type="Proteomes" id="UP000462363">
    <property type="component" value="Unassembled WGS sequence"/>
</dbReference>
<evidence type="ECO:0000313" key="4">
    <source>
        <dbReference type="Proteomes" id="UP000462363"/>
    </source>
</evidence>
<dbReference type="InterPro" id="IPR000160">
    <property type="entry name" value="GGDEF_dom"/>
</dbReference>
<dbReference type="EMBL" id="VUMB01000021">
    <property type="protein sequence ID" value="MSS40892.1"/>
    <property type="molecule type" value="Genomic_DNA"/>
</dbReference>
<keyword evidence="1" id="KW-0472">Membrane</keyword>
<dbReference type="NCBIfam" id="TIGR00254">
    <property type="entry name" value="GGDEF"/>
    <property type="match status" value="1"/>
</dbReference>
<comment type="caution">
    <text evidence="3">The sequence shown here is derived from an EMBL/GenBank/DDBJ whole genome shotgun (WGS) entry which is preliminary data.</text>
</comment>
<evidence type="ECO:0000313" key="3">
    <source>
        <dbReference type="EMBL" id="MSS40892.1"/>
    </source>
</evidence>
<feature type="transmembrane region" description="Helical" evidence="1">
    <location>
        <begin position="60"/>
        <end position="80"/>
    </location>
</feature>
<protein>
    <submittedName>
        <fullName evidence="3">Diguanylate cyclase</fullName>
    </submittedName>
</protein>